<reference evidence="2 3" key="1">
    <citation type="journal article" date="2015" name="Nature">
        <title>rRNA introns, odd ribosomes, and small enigmatic genomes across a large radiation of phyla.</title>
        <authorList>
            <person name="Brown C.T."/>
            <person name="Hug L.A."/>
            <person name="Thomas B.C."/>
            <person name="Sharon I."/>
            <person name="Castelle C.J."/>
            <person name="Singh A."/>
            <person name="Wilkins M.J."/>
            <person name="Williams K.H."/>
            <person name="Banfield J.F."/>
        </authorList>
    </citation>
    <scope>NUCLEOTIDE SEQUENCE [LARGE SCALE GENOMIC DNA]</scope>
</reference>
<dbReference type="SMART" id="SM01321">
    <property type="entry name" value="Y1_Tnp"/>
    <property type="match status" value="1"/>
</dbReference>
<dbReference type="GO" id="GO:0003677">
    <property type="term" value="F:DNA binding"/>
    <property type="evidence" value="ECO:0007669"/>
    <property type="project" value="InterPro"/>
</dbReference>
<dbReference type="GO" id="GO:0004803">
    <property type="term" value="F:transposase activity"/>
    <property type="evidence" value="ECO:0007669"/>
    <property type="project" value="InterPro"/>
</dbReference>
<evidence type="ECO:0000313" key="3">
    <source>
        <dbReference type="Proteomes" id="UP000034521"/>
    </source>
</evidence>
<name>A0A0G1IME1_9BACT</name>
<sequence length="266" mass="31041">MIESCSNGTQNQLQKEVPFEAEILCYNGGMPAKHVIKPFIADTYYHLYNRGVEKRTIFQDDKDYAVLLSYLKTYLTPKDENKLQAILTSPTSSSKEKSDAVKLLRLNNFHDTIKLCAYCLVPNHFHFLIKQTDATAIDRFMNSLWTRYTMYFNKVHKRIGPLCQSLYKAVPIKTNEQLLYITRYIHRNPVSILRYKKSASKGSSLRSWMWSSYPEYLGIRKTEWVKPEDVLLQFGKTKQNTYQSFVEDIDENENSEICLSSLDLEP</sequence>
<proteinExistence type="predicted"/>
<comment type="caution">
    <text evidence="2">The sequence shown here is derived from an EMBL/GenBank/DDBJ whole genome shotgun (WGS) entry which is preliminary data.</text>
</comment>
<dbReference type="AlphaFoldDB" id="A0A0G1IME1"/>
<protein>
    <recommendedName>
        <fullName evidence="1">Transposase IS200-like domain-containing protein</fullName>
    </recommendedName>
</protein>
<dbReference type="GO" id="GO:0006313">
    <property type="term" value="P:DNA transposition"/>
    <property type="evidence" value="ECO:0007669"/>
    <property type="project" value="InterPro"/>
</dbReference>
<feature type="domain" description="Transposase IS200-like" evidence="1">
    <location>
        <begin position="40"/>
        <end position="188"/>
    </location>
</feature>
<dbReference type="Proteomes" id="UP000034521">
    <property type="component" value="Unassembled WGS sequence"/>
</dbReference>
<accession>A0A0G1IME1</accession>
<evidence type="ECO:0000313" key="2">
    <source>
        <dbReference type="EMBL" id="KKT60083.1"/>
    </source>
</evidence>
<gene>
    <name evidence="2" type="ORF">UW52_C0029G0008</name>
</gene>
<dbReference type="Pfam" id="PF01797">
    <property type="entry name" value="Y1_Tnp"/>
    <property type="match status" value="1"/>
</dbReference>
<dbReference type="Gene3D" id="3.30.70.1290">
    <property type="entry name" value="Transposase IS200-like"/>
    <property type="match status" value="1"/>
</dbReference>
<organism evidence="2 3">
    <name type="scientific">Candidatus Gottesmanbacteria bacterium GW2011_GWA1_44_24b</name>
    <dbReference type="NCBI Taxonomy" id="1618437"/>
    <lineage>
        <taxon>Bacteria</taxon>
        <taxon>Candidatus Gottesmaniibacteriota</taxon>
    </lineage>
</organism>
<dbReference type="InterPro" id="IPR036515">
    <property type="entry name" value="Transposase_17_sf"/>
</dbReference>
<evidence type="ECO:0000259" key="1">
    <source>
        <dbReference type="SMART" id="SM01321"/>
    </source>
</evidence>
<dbReference type="SUPFAM" id="SSF143422">
    <property type="entry name" value="Transposase IS200-like"/>
    <property type="match status" value="1"/>
</dbReference>
<dbReference type="InterPro" id="IPR002686">
    <property type="entry name" value="Transposase_17"/>
</dbReference>
<dbReference type="PANTHER" id="PTHR34322">
    <property type="entry name" value="TRANSPOSASE, Y1_TNP DOMAIN-CONTAINING"/>
    <property type="match status" value="1"/>
</dbReference>
<dbReference type="PANTHER" id="PTHR34322:SF2">
    <property type="entry name" value="TRANSPOSASE IS200-LIKE DOMAIN-CONTAINING PROTEIN"/>
    <property type="match status" value="1"/>
</dbReference>
<dbReference type="EMBL" id="LCIQ01000029">
    <property type="protein sequence ID" value="KKT60083.1"/>
    <property type="molecule type" value="Genomic_DNA"/>
</dbReference>